<proteinExistence type="predicted"/>
<dbReference type="Proteomes" id="UP000242450">
    <property type="component" value="Chromosome 18"/>
</dbReference>
<name>A0A212CKL2_CEREH</name>
<feature type="region of interest" description="Disordered" evidence="1">
    <location>
        <begin position="1"/>
        <end position="38"/>
    </location>
</feature>
<dbReference type="GO" id="GO:0003723">
    <property type="term" value="F:RNA binding"/>
    <property type="evidence" value="ECO:0007669"/>
    <property type="project" value="TreeGrafter"/>
</dbReference>
<dbReference type="PANTHER" id="PTHR22014:SF2">
    <property type="entry name" value="RNA-BINDING PROTEIN 33"/>
    <property type="match status" value="1"/>
</dbReference>
<feature type="compositionally biased region" description="Basic and acidic residues" evidence="1">
    <location>
        <begin position="100"/>
        <end position="117"/>
    </location>
</feature>
<feature type="non-terminal residue" evidence="2">
    <location>
        <position position="1"/>
    </location>
</feature>
<organism evidence="2 3">
    <name type="scientific">Cervus elaphus hippelaphus</name>
    <name type="common">European red deer</name>
    <dbReference type="NCBI Taxonomy" id="46360"/>
    <lineage>
        <taxon>Eukaryota</taxon>
        <taxon>Metazoa</taxon>
        <taxon>Chordata</taxon>
        <taxon>Craniata</taxon>
        <taxon>Vertebrata</taxon>
        <taxon>Euteleostomi</taxon>
        <taxon>Mammalia</taxon>
        <taxon>Eutheria</taxon>
        <taxon>Laurasiatheria</taxon>
        <taxon>Artiodactyla</taxon>
        <taxon>Ruminantia</taxon>
        <taxon>Pecora</taxon>
        <taxon>Cervidae</taxon>
        <taxon>Cervinae</taxon>
        <taxon>Cervus</taxon>
    </lineage>
</organism>
<evidence type="ECO:0008006" key="4">
    <source>
        <dbReference type="Google" id="ProtNLM"/>
    </source>
</evidence>
<feature type="compositionally biased region" description="Basic and acidic residues" evidence="1">
    <location>
        <begin position="26"/>
        <end position="38"/>
    </location>
</feature>
<sequence>GGMETLELQKDIKEESDEEEDDDEESGRLRFKTERKEGTIIRLSDVTRERRNIPETLELSAEAKAALLEFEERERQHKQGRYGSRRGGRRGGSSMCRGVGDQRRESSERGRAKDHRPALLPTQPPVVTCSPRLIPPPQPPPPPPPPPQPIRSLFQQQQLQPLLPLQHPHHPSPPQGMHVPPQMEAPRVMMTPPPVTPQQPKNIHINPHFKGAVVTPVQGTSVRTLRAPDSFPTAQMRPAGEPGPFPRCVSPATSAGVLRAHAKVQRTRGHCGGVCLAFLVSSRWG</sequence>
<dbReference type="AlphaFoldDB" id="A0A212CKL2"/>
<feature type="region of interest" description="Disordered" evidence="1">
    <location>
        <begin position="70"/>
        <end position="151"/>
    </location>
</feature>
<evidence type="ECO:0000313" key="2">
    <source>
        <dbReference type="EMBL" id="OWK06511.1"/>
    </source>
</evidence>
<accession>A0A212CKL2</accession>
<dbReference type="InterPro" id="IPR039878">
    <property type="entry name" value="RBM33"/>
</dbReference>
<gene>
    <name evidence="2" type="ORF">Celaphus_00012449</name>
</gene>
<reference evidence="2 3" key="1">
    <citation type="journal article" date="2018" name="Mol. Genet. Genomics">
        <title>The red deer Cervus elaphus genome CerEla1.0: sequencing, annotating, genes, and chromosomes.</title>
        <authorList>
            <person name="Bana N.A."/>
            <person name="Nyiri A."/>
            <person name="Nagy J."/>
            <person name="Frank K."/>
            <person name="Nagy T."/>
            <person name="Steger V."/>
            <person name="Schiller M."/>
            <person name="Lakatos P."/>
            <person name="Sugar L."/>
            <person name="Horn P."/>
            <person name="Barta E."/>
            <person name="Orosz L."/>
        </authorList>
    </citation>
    <scope>NUCLEOTIDE SEQUENCE [LARGE SCALE GENOMIC DNA]</scope>
    <source>
        <strain evidence="2">Hungarian</strain>
    </source>
</reference>
<feature type="compositionally biased region" description="Acidic residues" evidence="1">
    <location>
        <begin position="14"/>
        <end position="25"/>
    </location>
</feature>
<comment type="caution">
    <text evidence="2">The sequence shown here is derived from an EMBL/GenBank/DDBJ whole genome shotgun (WGS) entry which is preliminary data.</text>
</comment>
<feature type="compositionally biased region" description="Pro residues" evidence="1">
    <location>
        <begin position="133"/>
        <end position="149"/>
    </location>
</feature>
<dbReference type="EMBL" id="MKHE01000018">
    <property type="protein sequence ID" value="OWK06511.1"/>
    <property type="molecule type" value="Genomic_DNA"/>
</dbReference>
<keyword evidence="3" id="KW-1185">Reference proteome</keyword>
<feature type="region of interest" description="Disordered" evidence="1">
    <location>
        <begin position="164"/>
        <end position="184"/>
    </location>
</feature>
<dbReference type="OrthoDB" id="5990677at2759"/>
<protein>
    <recommendedName>
        <fullName evidence="4">RBM33</fullName>
    </recommendedName>
</protein>
<feature type="compositionally biased region" description="Basic residues" evidence="1">
    <location>
        <begin position="78"/>
        <end position="89"/>
    </location>
</feature>
<evidence type="ECO:0000256" key="1">
    <source>
        <dbReference type="SAM" id="MobiDB-lite"/>
    </source>
</evidence>
<dbReference type="PANTHER" id="PTHR22014">
    <property type="entry name" value="RNA-BINDING PROTEIN 33"/>
    <property type="match status" value="1"/>
</dbReference>
<evidence type="ECO:0000313" key="3">
    <source>
        <dbReference type="Proteomes" id="UP000242450"/>
    </source>
</evidence>